<feature type="region of interest" description="Disordered" evidence="4">
    <location>
        <begin position="393"/>
        <end position="414"/>
    </location>
</feature>
<dbReference type="PROSITE" id="PS50089">
    <property type="entry name" value="ZF_RING_2"/>
    <property type="match status" value="2"/>
</dbReference>
<dbReference type="InterPro" id="IPR039903">
    <property type="entry name" value="Zswim2"/>
</dbReference>
<feature type="region of interest" description="Disordered" evidence="4">
    <location>
        <begin position="435"/>
        <end position="477"/>
    </location>
</feature>
<evidence type="ECO:0000256" key="4">
    <source>
        <dbReference type="SAM" id="MobiDB-lite"/>
    </source>
</evidence>
<dbReference type="Pfam" id="PF13639">
    <property type="entry name" value="zf-RING_2"/>
    <property type="match status" value="1"/>
</dbReference>
<dbReference type="InterPro" id="IPR001841">
    <property type="entry name" value="Znf_RING"/>
</dbReference>
<dbReference type="GO" id="GO:0008270">
    <property type="term" value="F:zinc ion binding"/>
    <property type="evidence" value="ECO:0007669"/>
    <property type="project" value="UniProtKB-KW"/>
</dbReference>
<dbReference type="OrthoDB" id="8062037at2759"/>
<dbReference type="PROSITE" id="PS50966">
    <property type="entry name" value="ZF_SWIM"/>
    <property type="match status" value="1"/>
</dbReference>
<feature type="domain" description="RING-type" evidence="5">
    <location>
        <begin position="331"/>
        <end position="378"/>
    </location>
</feature>
<dbReference type="Proteomes" id="UP000494165">
    <property type="component" value="Unassembled WGS sequence"/>
</dbReference>
<dbReference type="PANTHER" id="PTHR21540:SF3">
    <property type="entry name" value="E3 UBIQUITIN-PROTEIN LIGASE ZSWIM2"/>
    <property type="match status" value="1"/>
</dbReference>
<evidence type="ECO:0000313" key="8">
    <source>
        <dbReference type="Proteomes" id="UP000494165"/>
    </source>
</evidence>
<evidence type="ECO:0000313" key="7">
    <source>
        <dbReference type="EMBL" id="CAB3386115.1"/>
    </source>
</evidence>
<dbReference type="InterPro" id="IPR007527">
    <property type="entry name" value="Znf_SWIM"/>
</dbReference>
<evidence type="ECO:0000256" key="3">
    <source>
        <dbReference type="PROSITE-ProRule" id="PRU00175"/>
    </source>
</evidence>
<gene>
    <name evidence="7" type="ORF">CLODIP_2_CD06301</name>
</gene>
<dbReference type="GO" id="GO:0061630">
    <property type="term" value="F:ubiquitin protein ligase activity"/>
    <property type="evidence" value="ECO:0007669"/>
    <property type="project" value="InterPro"/>
</dbReference>
<feature type="domain" description="SWIM-type" evidence="6">
    <location>
        <begin position="50"/>
        <end position="83"/>
    </location>
</feature>
<proteinExistence type="predicted"/>
<accession>A0A8S1E1L9</accession>
<dbReference type="PANTHER" id="PTHR21540">
    <property type="entry name" value="RING FINGER AND SWIM DOMAIN-CONTAINING PROTEIN 2"/>
    <property type="match status" value="1"/>
</dbReference>
<dbReference type="EMBL" id="CADEPI010000455">
    <property type="protein sequence ID" value="CAB3386115.1"/>
    <property type="molecule type" value="Genomic_DNA"/>
</dbReference>
<keyword evidence="1 3" id="KW-0479">Metal-binding</keyword>
<keyword evidence="2" id="KW-0862">Zinc</keyword>
<dbReference type="Gene3D" id="3.30.40.10">
    <property type="entry name" value="Zinc/RING finger domain, C3HC4 (zinc finger)"/>
    <property type="match status" value="2"/>
</dbReference>
<protein>
    <recommendedName>
        <fullName evidence="9">RING-type domain-containing protein</fullName>
    </recommendedName>
</protein>
<dbReference type="SUPFAM" id="SSF57850">
    <property type="entry name" value="RING/U-box"/>
    <property type="match status" value="2"/>
</dbReference>
<reference evidence="7 8" key="1">
    <citation type="submission" date="2020-04" db="EMBL/GenBank/DDBJ databases">
        <authorList>
            <person name="Alioto T."/>
            <person name="Alioto T."/>
            <person name="Gomez Garrido J."/>
        </authorList>
    </citation>
    <scope>NUCLEOTIDE SEQUENCE [LARGE SCALE GENOMIC DNA]</scope>
</reference>
<sequence length="546" mass="59969">MSRECPWRSQCPEIVRCRQLQALYGPTLFLVRRPGPLSLILRASAVSKPIKVRLSGRHWCSCKTFTTENELCVHLCWALLRLFRLSPTNTLSYQLGMVEREITSILKTAVPLSGGPVSRAAILQQRLPTHSEISKILPDLDCKLPTVAPRPVTNQDCCPICLEPLLQKPFPVSHCRHSCGNHVHIRCLQIWAKCNITDASDGLSKTIKCPVCRGVFNYEADMQSEFRNAPRSRPRATLPPLPAAPPDCEQQETGLMALLDSLLASQHNQEVRNERSSSEGITNSSEAASSASTAGRIREIITPVAVSVLVRALPEWKIPPRHRLLAPGHQCCLCLSHYEAGETVSGLQCGHEFHADCLKPWLQRNSARSRGARCPIDHMDLTPWLTERLISRQRTASREPPPSKSPVPAGANDDLSLRSSRLTLINRLHVGLHPHPCGHLPTPPPSTCSSPPPPPAPSSSEASRPTSGGRKGRLAAQQSAAVLHMVSLHLPIEAQEAAAGGGLVGGRTKQMEPRRGRLSWNSREPALHLEIPCRKISLKAKCQKLN</sequence>
<evidence type="ECO:0000259" key="5">
    <source>
        <dbReference type="PROSITE" id="PS50089"/>
    </source>
</evidence>
<dbReference type="AlphaFoldDB" id="A0A8S1E1L9"/>
<comment type="caution">
    <text evidence="7">The sequence shown here is derived from an EMBL/GenBank/DDBJ whole genome shotgun (WGS) entry which is preliminary data.</text>
</comment>
<dbReference type="InterPro" id="IPR013083">
    <property type="entry name" value="Znf_RING/FYVE/PHD"/>
</dbReference>
<organism evidence="7 8">
    <name type="scientific">Cloeon dipterum</name>
    <dbReference type="NCBI Taxonomy" id="197152"/>
    <lineage>
        <taxon>Eukaryota</taxon>
        <taxon>Metazoa</taxon>
        <taxon>Ecdysozoa</taxon>
        <taxon>Arthropoda</taxon>
        <taxon>Hexapoda</taxon>
        <taxon>Insecta</taxon>
        <taxon>Pterygota</taxon>
        <taxon>Palaeoptera</taxon>
        <taxon>Ephemeroptera</taxon>
        <taxon>Pisciforma</taxon>
        <taxon>Baetidae</taxon>
        <taxon>Cloeon</taxon>
    </lineage>
</organism>
<name>A0A8S1E1L9_9INSE</name>
<feature type="domain" description="RING-type" evidence="5">
    <location>
        <begin position="158"/>
        <end position="213"/>
    </location>
</feature>
<evidence type="ECO:0000259" key="6">
    <source>
        <dbReference type="PROSITE" id="PS50966"/>
    </source>
</evidence>
<feature type="region of interest" description="Disordered" evidence="4">
    <location>
        <begin position="269"/>
        <end position="289"/>
    </location>
</feature>
<feature type="compositionally biased region" description="Pro residues" evidence="4">
    <location>
        <begin position="441"/>
        <end position="457"/>
    </location>
</feature>
<evidence type="ECO:0008006" key="9">
    <source>
        <dbReference type="Google" id="ProtNLM"/>
    </source>
</evidence>
<feature type="compositionally biased region" description="Low complexity" evidence="4">
    <location>
        <begin position="458"/>
        <end position="467"/>
    </location>
</feature>
<evidence type="ECO:0000256" key="1">
    <source>
        <dbReference type="ARBA" id="ARBA00022771"/>
    </source>
</evidence>
<keyword evidence="8" id="KW-1185">Reference proteome</keyword>
<dbReference type="SMART" id="SM00184">
    <property type="entry name" value="RING"/>
    <property type="match status" value="2"/>
</dbReference>
<keyword evidence="1 3" id="KW-0863">Zinc-finger</keyword>
<evidence type="ECO:0000256" key="2">
    <source>
        <dbReference type="ARBA" id="ARBA00022833"/>
    </source>
</evidence>